<accession>A0A2U1L2M4</accession>
<organism evidence="3 4">
    <name type="scientific">Artemisia annua</name>
    <name type="common">Sweet wormwood</name>
    <dbReference type="NCBI Taxonomy" id="35608"/>
    <lineage>
        <taxon>Eukaryota</taxon>
        <taxon>Viridiplantae</taxon>
        <taxon>Streptophyta</taxon>
        <taxon>Embryophyta</taxon>
        <taxon>Tracheophyta</taxon>
        <taxon>Spermatophyta</taxon>
        <taxon>Magnoliopsida</taxon>
        <taxon>eudicotyledons</taxon>
        <taxon>Gunneridae</taxon>
        <taxon>Pentapetalae</taxon>
        <taxon>asterids</taxon>
        <taxon>campanulids</taxon>
        <taxon>Asterales</taxon>
        <taxon>Asteraceae</taxon>
        <taxon>Asteroideae</taxon>
        <taxon>Anthemideae</taxon>
        <taxon>Artemisiinae</taxon>
        <taxon>Artemisia</taxon>
    </lineage>
</organism>
<feature type="chain" id="PRO_5015507380" evidence="2">
    <location>
        <begin position="25"/>
        <end position="172"/>
    </location>
</feature>
<keyword evidence="1" id="KW-0472">Membrane</keyword>
<name>A0A2U1L2M4_ARTAN</name>
<protein>
    <submittedName>
        <fullName evidence="3">Photosystem I P700 apoprotein A2, plastid</fullName>
    </submittedName>
</protein>
<keyword evidence="1" id="KW-0812">Transmembrane</keyword>
<sequence length="172" mass="19102">MAHHHLAITFILLIAGHMYRTNFGIGHSMKDLLDAHIPPGGRLGRGHKGLYDTIKNSIHFQLGLALASLVVITSLSMKTNIEEKRAAIMHQQAQVNFSYMVLGSCKRKSGTPISVNGQPMSKPKKHCISTSYTEASEFKTFISYMMQMYLVYTLTWVTVISTVKIAPTNPHG</sequence>
<gene>
    <name evidence="3" type="ORF">CTI12_AA528580</name>
</gene>
<dbReference type="SUPFAM" id="SSF81558">
    <property type="entry name" value="Photosystem I subunits PsaA/PsaB"/>
    <property type="match status" value="1"/>
</dbReference>
<dbReference type="Proteomes" id="UP000245207">
    <property type="component" value="Unassembled WGS sequence"/>
</dbReference>
<dbReference type="GO" id="GO:0009535">
    <property type="term" value="C:chloroplast thylakoid membrane"/>
    <property type="evidence" value="ECO:0007669"/>
    <property type="project" value="TreeGrafter"/>
</dbReference>
<dbReference type="PANTHER" id="PTHR30128">
    <property type="entry name" value="OUTER MEMBRANE PROTEIN, OMPA-RELATED"/>
    <property type="match status" value="1"/>
</dbReference>
<evidence type="ECO:0000256" key="2">
    <source>
        <dbReference type="SAM" id="SignalP"/>
    </source>
</evidence>
<feature type="transmembrane region" description="Helical" evidence="1">
    <location>
        <begin position="149"/>
        <end position="166"/>
    </location>
</feature>
<reference evidence="3 4" key="1">
    <citation type="journal article" date="2018" name="Mol. Plant">
        <title>The genome of Artemisia annua provides insight into the evolution of Asteraceae family and artemisinin biosynthesis.</title>
        <authorList>
            <person name="Shen Q."/>
            <person name="Zhang L."/>
            <person name="Liao Z."/>
            <person name="Wang S."/>
            <person name="Yan T."/>
            <person name="Shi P."/>
            <person name="Liu M."/>
            <person name="Fu X."/>
            <person name="Pan Q."/>
            <person name="Wang Y."/>
            <person name="Lv Z."/>
            <person name="Lu X."/>
            <person name="Zhang F."/>
            <person name="Jiang W."/>
            <person name="Ma Y."/>
            <person name="Chen M."/>
            <person name="Hao X."/>
            <person name="Li L."/>
            <person name="Tang Y."/>
            <person name="Lv G."/>
            <person name="Zhou Y."/>
            <person name="Sun X."/>
            <person name="Brodelius P.E."/>
            <person name="Rose J.K.C."/>
            <person name="Tang K."/>
        </authorList>
    </citation>
    <scope>NUCLEOTIDE SEQUENCE [LARGE SCALE GENOMIC DNA]</scope>
    <source>
        <strain evidence="4">cv. Huhao1</strain>
        <tissue evidence="3">Leaf</tissue>
    </source>
</reference>
<dbReference type="PRINTS" id="PR00257">
    <property type="entry name" value="PHOTSYSPSAAB"/>
</dbReference>
<evidence type="ECO:0000313" key="3">
    <source>
        <dbReference type="EMBL" id="PWA43243.1"/>
    </source>
</evidence>
<dbReference type="STRING" id="35608.A0A2U1L2M4"/>
<dbReference type="InterPro" id="IPR036408">
    <property type="entry name" value="PSI_PsaA/B_sf"/>
</dbReference>
<dbReference type="PANTHER" id="PTHR30128:SF19">
    <property type="entry name" value="PHOTOSYSTEM I P700 CHLOROPHYLL A APOPROTEIN A1-RELATED"/>
    <property type="match status" value="1"/>
</dbReference>
<dbReference type="Gene3D" id="1.20.1130.10">
    <property type="entry name" value="Photosystem I PsaA/PsaB"/>
    <property type="match status" value="1"/>
</dbReference>
<dbReference type="OrthoDB" id="1904318at2759"/>
<dbReference type="InterPro" id="IPR001280">
    <property type="entry name" value="PSI_PsaA/B"/>
</dbReference>
<keyword evidence="2" id="KW-0732">Signal</keyword>
<evidence type="ECO:0000313" key="4">
    <source>
        <dbReference type="Proteomes" id="UP000245207"/>
    </source>
</evidence>
<keyword evidence="1" id="KW-1133">Transmembrane helix</keyword>
<evidence type="ECO:0000256" key="1">
    <source>
        <dbReference type="SAM" id="Phobius"/>
    </source>
</evidence>
<dbReference type="GO" id="GO:0015979">
    <property type="term" value="P:photosynthesis"/>
    <property type="evidence" value="ECO:0007669"/>
    <property type="project" value="InterPro"/>
</dbReference>
<proteinExistence type="predicted"/>
<comment type="caution">
    <text evidence="3">The sequence shown here is derived from an EMBL/GenBank/DDBJ whole genome shotgun (WGS) entry which is preliminary data.</text>
</comment>
<keyword evidence="4" id="KW-1185">Reference proteome</keyword>
<dbReference type="EMBL" id="PKPP01011939">
    <property type="protein sequence ID" value="PWA43243.1"/>
    <property type="molecule type" value="Genomic_DNA"/>
</dbReference>
<feature type="signal peptide" evidence="2">
    <location>
        <begin position="1"/>
        <end position="24"/>
    </location>
</feature>
<dbReference type="AlphaFoldDB" id="A0A2U1L2M4"/>
<feature type="transmembrane region" description="Helical" evidence="1">
    <location>
        <begin position="58"/>
        <end position="77"/>
    </location>
</feature>
<dbReference type="Pfam" id="PF00223">
    <property type="entry name" value="PsaA_PsaB"/>
    <property type="match status" value="1"/>
</dbReference>